<dbReference type="FunFam" id="2.30.130.40:FF:000001">
    <property type="entry name" value="Lon protease"/>
    <property type="match status" value="1"/>
</dbReference>
<dbReference type="AlphaFoldDB" id="A0AAU8LHQ1"/>
<dbReference type="InterPro" id="IPR004815">
    <property type="entry name" value="Lon_bac/euk-typ"/>
</dbReference>
<dbReference type="HAMAP" id="MF_01973">
    <property type="entry name" value="lon_bact"/>
    <property type="match status" value="1"/>
</dbReference>
<dbReference type="InterPro" id="IPR008269">
    <property type="entry name" value="Lon_proteolytic"/>
</dbReference>
<organism evidence="18">
    <name type="scientific">Pseudomonas syringae CC1417</name>
    <dbReference type="NCBI Taxonomy" id="1357272"/>
    <lineage>
        <taxon>Bacteria</taxon>
        <taxon>Pseudomonadati</taxon>
        <taxon>Pseudomonadota</taxon>
        <taxon>Gammaproteobacteria</taxon>
        <taxon>Pseudomonadales</taxon>
        <taxon>Pseudomonadaceae</taxon>
        <taxon>Pseudomonas</taxon>
        <taxon>Pseudomonas syringae</taxon>
    </lineage>
</organism>
<dbReference type="GO" id="GO:0005737">
    <property type="term" value="C:cytoplasm"/>
    <property type="evidence" value="ECO:0007669"/>
    <property type="project" value="UniProtKB-SubCell"/>
</dbReference>
<dbReference type="PIRSF" id="PIRSF001174">
    <property type="entry name" value="Lon_proteas"/>
    <property type="match status" value="1"/>
</dbReference>
<dbReference type="RefSeq" id="WP_024694812.1">
    <property type="nucleotide sequence ID" value="NZ_CP159362.1"/>
</dbReference>
<feature type="compositionally biased region" description="Basic and acidic residues" evidence="15">
    <location>
        <begin position="781"/>
        <end position="798"/>
    </location>
</feature>
<dbReference type="CDD" id="cd19500">
    <property type="entry name" value="RecA-like_Lon"/>
    <property type="match status" value="1"/>
</dbReference>
<comment type="similarity">
    <text evidence="10 11 14">Belongs to the peptidase S16 family.</text>
</comment>
<evidence type="ECO:0000256" key="14">
    <source>
        <dbReference type="PROSITE-ProRule" id="PRU01122"/>
    </source>
</evidence>
<keyword evidence="7 10" id="KW-0067">ATP-binding</keyword>
<dbReference type="EC" id="3.4.21.53" evidence="10 11"/>
<dbReference type="PRINTS" id="PR00830">
    <property type="entry name" value="ENDOLAPTASE"/>
</dbReference>
<evidence type="ECO:0000256" key="8">
    <source>
        <dbReference type="ARBA" id="ARBA00023016"/>
    </source>
</evidence>
<reference evidence="18" key="1">
    <citation type="journal article" date="2014" name="Genome Announc.">
        <title>Draft Genome Sequences of a Phylogenetically Diverse Suite of Pseudomonas syringae Strains from Multiple Source Populations.</title>
        <authorList>
            <person name="Baltrus D.A."/>
            <person name="Yourstone S."/>
            <person name="Lind A."/>
            <person name="Guilbaud C."/>
            <person name="Sands D.C."/>
            <person name="Jones C.D."/>
            <person name="Morris C.E."/>
            <person name="Dangl J.L."/>
        </authorList>
    </citation>
    <scope>NUCLEOTIDE SEQUENCE</scope>
    <source>
        <strain evidence="18">CC1417</strain>
    </source>
</reference>
<evidence type="ECO:0000256" key="4">
    <source>
        <dbReference type="ARBA" id="ARBA00022741"/>
    </source>
</evidence>
<dbReference type="InterPro" id="IPR003959">
    <property type="entry name" value="ATPase_AAA_core"/>
</dbReference>
<dbReference type="InterPro" id="IPR046336">
    <property type="entry name" value="Lon_prtase_N_sf"/>
</dbReference>
<dbReference type="Pfam" id="PF00004">
    <property type="entry name" value="AAA"/>
    <property type="match status" value="1"/>
</dbReference>
<dbReference type="InterPro" id="IPR014721">
    <property type="entry name" value="Ribsml_uS5_D2-typ_fold_subgr"/>
</dbReference>
<dbReference type="GO" id="GO:0004252">
    <property type="term" value="F:serine-type endopeptidase activity"/>
    <property type="evidence" value="ECO:0007669"/>
    <property type="project" value="UniProtKB-UniRule"/>
</dbReference>
<dbReference type="NCBIfam" id="NF008053">
    <property type="entry name" value="PRK10787.1"/>
    <property type="match status" value="1"/>
</dbReference>
<comment type="subcellular location">
    <subcellularLocation>
        <location evidence="1 10 11">Cytoplasm</location>
    </subcellularLocation>
</comment>
<dbReference type="SUPFAM" id="SSF52540">
    <property type="entry name" value="P-loop containing nucleoside triphosphate hydrolases"/>
    <property type="match status" value="1"/>
</dbReference>
<dbReference type="Gene3D" id="3.40.50.300">
    <property type="entry name" value="P-loop containing nucleotide triphosphate hydrolases"/>
    <property type="match status" value="1"/>
</dbReference>
<evidence type="ECO:0000256" key="15">
    <source>
        <dbReference type="SAM" id="MobiDB-lite"/>
    </source>
</evidence>
<feature type="active site" evidence="10 12">
    <location>
        <position position="717"/>
    </location>
</feature>
<keyword evidence="6 10" id="KW-0720">Serine protease</keyword>
<dbReference type="PROSITE" id="PS51787">
    <property type="entry name" value="LON_N"/>
    <property type="match status" value="1"/>
</dbReference>
<evidence type="ECO:0000256" key="1">
    <source>
        <dbReference type="ARBA" id="ARBA00004496"/>
    </source>
</evidence>
<evidence type="ECO:0000256" key="3">
    <source>
        <dbReference type="ARBA" id="ARBA00022670"/>
    </source>
</evidence>
<name>A0AAU8LHQ1_PSESX</name>
<dbReference type="FunFam" id="3.40.50.300:FF:000021">
    <property type="entry name" value="Lon protease homolog"/>
    <property type="match status" value="1"/>
</dbReference>
<dbReference type="PROSITE" id="PS51786">
    <property type="entry name" value="LON_PROTEOLYTIC"/>
    <property type="match status" value="1"/>
</dbReference>
<accession>A0AAU8LHQ1</accession>
<reference evidence="18" key="2">
    <citation type="submission" date="2024-07" db="EMBL/GenBank/DDBJ databases">
        <title>A complete genome sequence for Pseudomonas syringae CC1417.</title>
        <authorList>
            <person name="Baltrus D.A."/>
        </authorList>
    </citation>
    <scope>NUCLEOTIDE SEQUENCE</scope>
    <source>
        <strain evidence="18">CC1417</strain>
    </source>
</reference>
<evidence type="ECO:0000256" key="6">
    <source>
        <dbReference type="ARBA" id="ARBA00022825"/>
    </source>
</evidence>
<dbReference type="SMART" id="SM00464">
    <property type="entry name" value="LON"/>
    <property type="match status" value="1"/>
</dbReference>
<proteinExistence type="evidence at transcript level"/>
<dbReference type="FunFam" id="3.30.230.10:FF:000010">
    <property type="entry name" value="Lon protease"/>
    <property type="match status" value="1"/>
</dbReference>
<dbReference type="GO" id="GO:0006515">
    <property type="term" value="P:protein quality control for misfolded or incompletely synthesized proteins"/>
    <property type="evidence" value="ECO:0007669"/>
    <property type="project" value="UniProtKB-UniRule"/>
</dbReference>
<dbReference type="Gene3D" id="3.30.230.10">
    <property type="match status" value="1"/>
</dbReference>
<dbReference type="SUPFAM" id="SSF88697">
    <property type="entry name" value="PUA domain-like"/>
    <property type="match status" value="1"/>
</dbReference>
<feature type="binding site" evidence="10 13">
    <location>
        <begin position="352"/>
        <end position="359"/>
    </location>
    <ligand>
        <name>ATP</name>
        <dbReference type="ChEBI" id="CHEBI:30616"/>
    </ligand>
</feature>
<comment type="function">
    <text evidence="10">ATP-dependent serine protease that mediates the selective degradation of mutant and abnormal proteins as well as certain short-lived regulatory proteins. Required for cellular homeostasis and for survival from DNA damage and developmental changes induced by stress. Degrades polypeptides processively to yield small peptide fragments that are 5 to 10 amino acids long. Binds to DNA in a double-stranded, site-specific manner.</text>
</comment>
<evidence type="ECO:0000313" key="18">
    <source>
        <dbReference type="EMBL" id="XCN68137.1"/>
    </source>
</evidence>
<evidence type="ECO:0000256" key="9">
    <source>
        <dbReference type="ARBA" id="ARBA00050665"/>
    </source>
</evidence>
<evidence type="ECO:0000256" key="12">
    <source>
        <dbReference type="PIRSR" id="PIRSR001174-1"/>
    </source>
</evidence>
<dbReference type="InterPro" id="IPR027065">
    <property type="entry name" value="Lon_Prtase"/>
</dbReference>
<gene>
    <name evidence="10 18" type="primary">lon</name>
    <name evidence="18" type="ORF">N011_02205</name>
</gene>
<keyword evidence="4 10" id="KW-0547">Nucleotide-binding</keyword>
<dbReference type="Pfam" id="PF05362">
    <property type="entry name" value="Lon_C"/>
    <property type="match status" value="1"/>
</dbReference>
<dbReference type="FunFam" id="1.20.58.1480:FF:000001">
    <property type="entry name" value="Lon protease"/>
    <property type="match status" value="1"/>
</dbReference>
<feature type="domain" description="Lon proteolytic" evidence="16">
    <location>
        <begin position="587"/>
        <end position="768"/>
    </location>
</feature>
<sequence>MKTTIELPLLPLRDVVVYPHMVIPLFVGREKSIEALEAAMTGDKQILLLAQRNPADDDPDEQALYNVGTIATVLQLLKLPDGTVKVLVEGEQRGSVERFIEAEGHYRAEVALIDEVDAPDRESEVFVRSLLAQFEQYVQLGKKVPAEVLSSLNSIDEPGRLVDTMAAHMALKIEQKQEILEIIDLSARVEHVLALLDGEIDLLQVEKRIRGRVKKQMERSQREYYLNEQMKAIQKELGDGDEGHNEIEELKKRIDAAGLPKDALAKATAELNKLKQMSPMSAEATVVRSYIDWLVQVPWKAQSKVRLDLARAEAILDADHYGLDEVKERILEYLAVQKRVKKIRGPVLCLVGPPGVGKTSLAESIANATNRKFVRMALGGVRDEAEIRGHRRTYIGSMPGRLIQKMTKVGVRNPLFLLDEIDKMGSDMRGDPASALLEVLDPEQNHNFNDHYLEVDYDLSDVMFLCTSNSMNIPPALLDRMEVIRLPGYTEDEKINIAVKYLSPKQIQANGLKKGEIEFDVDAIRDIIRYYTREAGVRGLERQIAKVCRKAVKEHALEKRFAVHVTAEMLEHFLGVRKFRYGLAEQQDQIGQVTGLAWTQVGGELLTIEAAVVPGKGQLIKTGSLGDVMVESITAAQTVVRSRARSLGISADFHEKHDTHIHMPEGATPKDGPSAGVGMCTALVSALTQIPVRADVAMTGEITLRGQVLAIGGLKEKLLAAHRGGIKTVIIPEENVRDLKEIPDNIKQDLQIKPVKWIDEVLQIALQYAPEPLPDVAPDLVAKDEKRESDSKERISTH</sequence>
<dbReference type="GO" id="GO:0004176">
    <property type="term" value="F:ATP-dependent peptidase activity"/>
    <property type="evidence" value="ECO:0007669"/>
    <property type="project" value="UniProtKB-UniRule"/>
</dbReference>
<evidence type="ECO:0000256" key="2">
    <source>
        <dbReference type="ARBA" id="ARBA00022490"/>
    </source>
</evidence>
<evidence type="ECO:0000256" key="10">
    <source>
        <dbReference type="HAMAP-Rule" id="MF_01973"/>
    </source>
</evidence>
<dbReference type="InterPro" id="IPR054594">
    <property type="entry name" value="Lon_lid"/>
</dbReference>
<dbReference type="Gene3D" id="1.10.8.60">
    <property type="match status" value="1"/>
</dbReference>
<dbReference type="NCBIfam" id="TIGR00763">
    <property type="entry name" value="lon"/>
    <property type="match status" value="1"/>
</dbReference>
<dbReference type="InterPro" id="IPR015947">
    <property type="entry name" value="PUA-like_sf"/>
</dbReference>
<dbReference type="InterPro" id="IPR027543">
    <property type="entry name" value="Lon_bac"/>
</dbReference>
<dbReference type="Pfam" id="PF22667">
    <property type="entry name" value="Lon_lid"/>
    <property type="match status" value="1"/>
</dbReference>
<comment type="subunit">
    <text evidence="10 11">Homohexamer. Organized in a ring with a central cavity.</text>
</comment>
<evidence type="ECO:0000256" key="11">
    <source>
        <dbReference type="PIRNR" id="PIRNR001174"/>
    </source>
</evidence>
<dbReference type="Pfam" id="PF02190">
    <property type="entry name" value="LON_substr_bdg"/>
    <property type="match status" value="1"/>
</dbReference>
<keyword evidence="5 10" id="KW-0378">Hydrolase</keyword>
<keyword evidence="3 10" id="KW-0645">Protease</keyword>
<feature type="domain" description="Lon N-terminal" evidence="17">
    <location>
        <begin position="7"/>
        <end position="200"/>
    </location>
</feature>
<dbReference type="FunFam" id="1.20.5.5270:FF:000002">
    <property type="entry name" value="Lon protease homolog"/>
    <property type="match status" value="1"/>
</dbReference>
<dbReference type="Gene3D" id="1.20.5.5270">
    <property type="match status" value="1"/>
</dbReference>
<dbReference type="EMBL" id="CP159362">
    <property type="protein sequence ID" value="XCN68137.1"/>
    <property type="molecule type" value="Genomic_DNA"/>
</dbReference>
<dbReference type="InterPro" id="IPR003593">
    <property type="entry name" value="AAA+_ATPase"/>
</dbReference>
<keyword evidence="8 10" id="KW-0346">Stress response</keyword>
<dbReference type="GO" id="GO:0043565">
    <property type="term" value="F:sequence-specific DNA binding"/>
    <property type="evidence" value="ECO:0007669"/>
    <property type="project" value="UniProtKB-UniRule"/>
</dbReference>
<dbReference type="InterPro" id="IPR020568">
    <property type="entry name" value="Ribosomal_Su5_D2-typ_SF"/>
</dbReference>
<evidence type="ECO:0000259" key="17">
    <source>
        <dbReference type="PROSITE" id="PS51787"/>
    </source>
</evidence>
<feature type="active site" evidence="10 12">
    <location>
        <position position="674"/>
    </location>
</feature>
<evidence type="ECO:0000256" key="13">
    <source>
        <dbReference type="PIRSR" id="PIRSR001174-2"/>
    </source>
</evidence>
<dbReference type="GO" id="GO:0034605">
    <property type="term" value="P:cellular response to heat"/>
    <property type="evidence" value="ECO:0007669"/>
    <property type="project" value="UniProtKB-UniRule"/>
</dbReference>
<feature type="region of interest" description="Disordered" evidence="15">
    <location>
        <begin position="774"/>
        <end position="798"/>
    </location>
</feature>
<evidence type="ECO:0000259" key="16">
    <source>
        <dbReference type="PROSITE" id="PS51786"/>
    </source>
</evidence>
<comment type="catalytic activity">
    <reaction evidence="9 10 11 14">
        <text>Hydrolysis of proteins in presence of ATP.</text>
        <dbReference type="EC" id="3.4.21.53"/>
    </reaction>
</comment>
<evidence type="ECO:0000256" key="5">
    <source>
        <dbReference type="ARBA" id="ARBA00022801"/>
    </source>
</evidence>
<dbReference type="InterPro" id="IPR027417">
    <property type="entry name" value="P-loop_NTPase"/>
</dbReference>
<dbReference type="Gene3D" id="2.30.130.40">
    <property type="entry name" value="LON domain-like"/>
    <property type="match status" value="1"/>
</dbReference>
<keyword evidence="2 10" id="KW-0963">Cytoplasm</keyword>
<comment type="induction">
    <text evidence="10">By heat shock.</text>
</comment>
<dbReference type="InterPro" id="IPR003111">
    <property type="entry name" value="Lon_prtase_N"/>
</dbReference>
<dbReference type="Gene3D" id="1.20.58.1480">
    <property type="match status" value="1"/>
</dbReference>
<dbReference type="GO" id="GO:0005524">
    <property type="term" value="F:ATP binding"/>
    <property type="evidence" value="ECO:0007669"/>
    <property type="project" value="UniProtKB-UniRule"/>
</dbReference>
<dbReference type="PANTHER" id="PTHR10046">
    <property type="entry name" value="ATP DEPENDENT LON PROTEASE FAMILY MEMBER"/>
    <property type="match status" value="1"/>
</dbReference>
<evidence type="ECO:0000256" key="7">
    <source>
        <dbReference type="ARBA" id="ARBA00022840"/>
    </source>
</evidence>
<dbReference type="GO" id="GO:0016887">
    <property type="term" value="F:ATP hydrolysis activity"/>
    <property type="evidence" value="ECO:0007669"/>
    <property type="project" value="UniProtKB-UniRule"/>
</dbReference>
<dbReference type="SMART" id="SM00382">
    <property type="entry name" value="AAA"/>
    <property type="match status" value="1"/>
</dbReference>
<protein>
    <recommendedName>
        <fullName evidence="10 11">Lon protease</fullName>
        <ecNumber evidence="10 11">3.4.21.53</ecNumber>
    </recommendedName>
    <alternativeName>
        <fullName evidence="10">ATP-dependent protease La</fullName>
    </alternativeName>
</protein>
<dbReference type="SUPFAM" id="SSF54211">
    <property type="entry name" value="Ribosomal protein S5 domain 2-like"/>
    <property type="match status" value="1"/>
</dbReference>